<protein>
    <submittedName>
        <fullName evidence="1">Uncharacterized protein</fullName>
    </submittedName>
</protein>
<sequence>MATGKDGGDAEAWETAAGQRGCLFQADTPDERVRVTVREPPFAFVRAMHRSAGKIAC</sequence>
<accession>A0A1R3V2P2</accession>
<dbReference type="STRING" id="1631249.BQ8794_140264"/>
<gene>
    <name evidence="1" type="ORF">BQ8794_140264</name>
</gene>
<dbReference type="Proteomes" id="UP000188388">
    <property type="component" value="Unassembled WGS sequence"/>
</dbReference>
<keyword evidence="2" id="KW-1185">Reference proteome</keyword>
<evidence type="ECO:0000313" key="2">
    <source>
        <dbReference type="Proteomes" id="UP000188388"/>
    </source>
</evidence>
<dbReference type="RefSeq" id="WP_167378658.1">
    <property type="nucleotide sequence ID" value="NZ_FTPD01000006.1"/>
</dbReference>
<dbReference type="AlphaFoldDB" id="A0A1R3V2P2"/>
<proteinExistence type="predicted"/>
<evidence type="ECO:0000313" key="1">
    <source>
        <dbReference type="EMBL" id="SIT54119.1"/>
    </source>
</evidence>
<reference evidence="2" key="1">
    <citation type="submission" date="2017-01" db="EMBL/GenBank/DDBJ databases">
        <authorList>
            <person name="Brunel B."/>
        </authorList>
    </citation>
    <scope>NUCLEOTIDE SEQUENCE [LARGE SCALE GENOMIC DNA]</scope>
</reference>
<name>A0A1R3V2P2_9HYPH</name>
<dbReference type="EMBL" id="FTPD01000006">
    <property type="protein sequence ID" value="SIT54119.1"/>
    <property type="molecule type" value="Genomic_DNA"/>
</dbReference>
<organism evidence="1 2">
    <name type="scientific">Mesorhizobium prunaredense</name>
    <dbReference type="NCBI Taxonomy" id="1631249"/>
    <lineage>
        <taxon>Bacteria</taxon>
        <taxon>Pseudomonadati</taxon>
        <taxon>Pseudomonadota</taxon>
        <taxon>Alphaproteobacteria</taxon>
        <taxon>Hyphomicrobiales</taxon>
        <taxon>Phyllobacteriaceae</taxon>
        <taxon>Mesorhizobium</taxon>
    </lineage>
</organism>